<name>A0A382NWF9_9ZZZZ</name>
<dbReference type="EMBL" id="UINC01102880">
    <property type="protein sequence ID" value="SVC64838.1"/>
    <property type="molecule type" value="Genomic_DNA"/>
</dbReference>
<sequence length="133" mass="15027">MSDYKVFKEKSLADIFEDIYNNSADNKKQLDVLIREVVQFIKDGDTAVQLIPAIKEYLDIKVKNDEQLVKMAAIVQRLVVGEQKGSSEVEFGLSDTEKSELLKSLEPVAKDLQKYTDEINSQVESDPSKIVES</sequence>
<protein>
    <submittedName>
        <fullName evidence="1">Uncharacterized protein</fullName>
    </submittedName>
</protein>
<evidence type="ECO:0000313" key="1">
    <source>
        <dbReference type="EMBL" id="SVC64838.1"/>
    </source>
</evidence>
<organism evidence="1">
    <name type="scientific">marine metagenome</name>
    <dbReference type="NCBI Taxonomy" id="408172"/>
    <lineage>
        <taxon>unclassified sequences</taxon>
        <taxon>metagenomes</taxon>
        <taxon>ecological metagenomes</taxon>
    </lineage>
</organism>
<accession>A0A382NWF9</accession>
<dbReference type="AlphaFoldDB" id="A0A382NWF9"/>
<proteinExistence type="predicted"/>
<gene>
    <name evidence="1" type="ORF">METZ01_LOCUS317692</name>
</gene>
<reference evidence="1" key="1">
    <citation type="submission" date="2018-05" db="EMBL/GenBank/DDBJ databases">
        <authorList>
            <person name="Lanie J.A."/>
            <person name="Ng W.-L."/>
            <person name="Kazmierczak K.M."/>
            <person name="Andrzejewski T.M."/>
            <person name="Davidsen T.M."/>
            <person name="Wayne K.J."/>
            <person name="Tettelin H."/>
            <person name="Glass J.I."/>
            <person name="Rusch D."/>
            <person name="Podicherti R."/>
            <person name="Tsui H.-C.T."/>
            <person name="Winkler M.E."/>
        </authorList>
    </citation>
    <scope>NUCLEOTIDE SEQUENCE</scope>
</reference>